<gene>
    <name evidence="9" type="primary">TPHA0L02140</name>
    <name evidence="9" type="ordered locus">TPHA_0L02140</name>
</gene>
<dbReference type="GO" id="GO:0002098">
    <property type="term" value="P:tRNA wobble uridine modification"/>
    <property type="evidence" value="ECO:0007669"/>
    <property type="project" value="InterPro"/>
</dbReference>
<dbReference type="GO" id="GO:0016887">
    <property type="term" value="F:ATP hydrolysis activity"/>
    <property type="evidence" value="ECO:0007669"/>
    <property type="project" value="EnsemblFungi"/>
</dbReference>
<proteinExistence type="inferred from homology"/>
<evidence type="ECO:0000256" key="6">
    <source>
        <dbReference type="ARBA" id="ARBA00022490"/>
    </source>
</evidence>
<dbReference type="EMBL" id="HE612867">
    <property type="protein sequence ID" value="CCE65565.1"/>
    <property type="molecule type" value="Genomic_DNA"/>
</dbReference>
<organism evidence="9 10">
    <name type="scientific">Tetrapisispora phaffii (strain ATCC 24235 / CBS 4417 / NBRC 1672 / NRRL Y-8282 / UCD 70-5)</name>
    <name type="common">Yeast</name>
    <name type="synonym">Fabospora phaffii</name>
    <dbReference type="NCBI Taxonomy" id="1071381"/>
    <lineage>
        <taxon>Eukaryota</taxon>
        <taxon>Fungi</taxon>
        <taxon>Dikarya</taxon>
        <taxon>Ascomycota</taxon>
        <taxon>Saccharomycotina</taxon>
        <taxon>Saccharomycetes</taxon>
        <taxon>Saccharomycetales</taxon>
        <taxon>Saccharomycetaceae</taxon>
        <taxon>Tetrapisispora</taxon>
    </lineage>
</organism>
<dbReference type="InterPro" id="IPR027417">
    <property type="entry name" value="P-loop_NTPase"/>
</dbReference>
<protein>
    <recommendedName>
        <fullName evidence="5">Elongator complex protein 5</fullName>
    </recommendedName>
</protein>
<dbReference type="GO" id="GO:0042802">
    <property type="term" value="F:identical protein binding"/>
    <property type="evidence" value="ECO:0007669"/>
    <property type="project" value="EnsemblFungi"/>
</dbReference>
<dbReference type="GeneID" id="11531787"/>
<keyword evidence="8" id="KW-0539">Nucleus</keyword>
<dbReference type="KEGG" id="tpf:TPHA_0L02140"/>
<dbReference type="STRING" id="1071381.G8C087"/>
<dbReference type="HOGENOM" id="CLU_050414_1_0_1"/>
<dbReference type="PANTHER" id="PTHR15641">
    <property type="entry name" value="ELONGATOR COMPLEX PROTEIN 5"/>
    <property type="match status" value="1"/>
</dbReference>
<dbReference type="GO" id="GO:0033588">
    <property type="term" value="C:elongator holoenzyme complex"/>
    <property type="evidence" value="ECO:0007669"/>
    <property type="project" value="EnsemblFungi"/>
</dbReference>
<keyword evidence="10" id="KW-1185">Reference proteome</keyword>
<accession>G8C087</accession>
<dbReference type="eggNOG" id="ENOG502QQIZ">
    <property type="taxonomic scope" value="Eukaryota"/>
</dbReference>
<evidence type="ECO:0000313" key="9">
    <source>
        <dbReference type="EMBL" id="CCE65565.1"/>
    </source>
</evidence>
<evidence type="ECO:0000256" key="8">
    <source>
        <dbReference type="ARBA" id="ARBA00023242"/>
    </source>
</evidence>
<evidence type="ECO:0000256" key="7">
    <source>
        <dbReference type="ARBA" id="ARBA00022694"/>
    </source>
</evidence>
<dbReference type="AlphaFoldDB" id="G8C087"/>
<evidence type="ECO:0000256" key="1">
    <source>
        <dbReference type="ARBA" id="ARBA00004123"/>
    </source>
</evidence>
<dbReference type="GO" id="GO:0005634">
    <property type="term" value="C:nucleus"/>
    <property type="evidence" value="ECO:0007669"/>
    <property type="project" value="UniProtKB-SubCell"/>
</dbReference>
<dbReference type="GO" id="GO:0005829">
    <property type="term" value="C:cytosol"/>
    <property type="evidence" value="ECO:0007669"/>
    <property type="project" value="TreeGrafter"/>
</dbReference>
<dbReference type="RefSeq" id="XP_003687999.1">
    <property type="nucleotide sequence ID" value="XM_003687951.1"/>
</dbReference>
<dbReference type="Gene3D" id="3.40.50.300">
    <property type="entry name" value="P-loop containing nucleotide triphosphate hydrolases"/>
    <property type="match status" value="1"/>
</dbReference>
<dbReference type="CDD" id="cd19496">
    <property type="entry name" value="Elp5"/>
    <property type="match status" value="1"/>
</dbReference>
<reference evidence="9 10" key="1">
    <citation type="journal article" date="2011" name="Proc. Natl. Acad. Sci. U.S.A.">
        <title>Evolutionary erosion of yeast sex chromosomes by mating-type switching accidents.</title>
        <authorList>
            <person name="Gordon J.L."/>
            <person name="Armisen D."/>
            <person name="Proux-Wera E."/>
            <person name="Oheigeartaigh S.S."/>
            <person name="Byrne K.P."/>
            <person name="Wolfe K.H."/>
        </authorList>
    </citation>
    <scope>NUCLEOTIDE SEQUENCE [LARGE SCALE GENOMIC DNA]</scope>
    <source>
        <strain evidence="10">ATCC 24235 / CBS 4417 / NBRC 1672 / NRRL Y-8282 / UCD 70-5</strain>
    </source>
</reference>
<evidence type="ECO:0000256" key="4">
    <source>
        <dbReference type="ARBA" id="ARBA00009567"/>
    </source>
</evidence>
<dbReference type="PANTHER" id="PTHR15641:SF1">
    <property type="entry name" value="ELONGATOR COMPLEX PROTEIN 5"/>
    <property type="match status" value="1"/>
</dbReference>
<evidence type="ECO:0000256" key="3">
    <source>
        <dbReference type="ARBA" id="ARBA00005043"/>
    </source>
</evidence>
<comment type="subcellular location">
    <subcellularLocation>
        <location evidence="2">Cytoplasm</location>
    </subcellularLocation>
    <subcellularLocation>
        <location evidence="1">Nucleus</location>
    </subcellularLocation>
</comment>
<evidence type="ECO:0000256" key="2">
    <source>
        <dbReference type="ARBA" id="ARBA00004496"/>
    </source>
</evidence>
<sequence length="306" mass="34507">MASSSHNPAILLKRLLSLSEPTPLVLCVDAISQTSSYLIEEIIYNINANVSNKENVIVYVSFETINKPIFATHFIDGLGLNIQELISKLKTFIPAPSEVQTKDKYIVMFDSLNYLPNDKLTQFISSIASPNLSVIGTFHKDMSEVPAKDLSLHYPSSLELLKFMATTIFEVNLLPNISVEDEEFHNELSKYSIIRGANNKIFLLSVINRRKSGRSISYDFQVDHDSHIYEVTKNIDDNNGLTNETPEMLQGLTTFNLSTSAKQKKAKDEVELPFLEAQSFNTGGAIVYEFEKDDDFDEDDPFEDPF</sequence>
<dbReference type="OrthoDB" id="166907at2759"/>
<keyword evidence="7" id="KW-0819">tRNA processing</keyword>
<dbReference type="Pfam" id="PF10483">
    <property type="entry name" value="Elong_Iki1"/>
    <property type="match status" value="1"/>
</dbReference>
<dbReference type="UniPathway" id="UPA00988"/>
<evidence type="ECO:0000256" key="5">
    <source>
        <dbReference type="ARBA" id="ARBA00020264"/>
    </source>
</evidence>
<keyword evidence="6" id="KW-0963">Cytoplasm</keyword>
<comment type="similarity">
    <text evidence="4">Belongs to the ELP5 family.</text>
</comment>
<dbReference type="GO" id="GO:0005777">
    <property type="term" value="C:peroxisome"/>
    <property type="evidence" value="ECO:0007669"/>
    <property type="project" value="EnsemblFungi"/>
</dbReference>
<dbReference type="Proteomes" id="UP000005666">
    <property type="component" value="Chromosome 12"/>
</dbReference>
<name>G8C087_TETPH</name>
<dbReference type="InterPro" id="IPR019519">
    <property type="entry name" value="Elp5"/>
</dbReference>
<comment type="pathway">
    <text evidence="3">tRNA modification; 5-methoxycarbonylmethyl-2-thiouridine-tRNA biosynthesis.</text>
</comment>
<dbReference type="GO" id="GO:0000049">
    <property type="term" value="F:tRNA binding"/>
    <property type="evidence" value="ECO:0007669"/>
    <property type="project" value="EnsemblFungi"/>
</dbReference>
<dbReference type="OMA" id="VIYVSFE"/>
<evidence type="ECO:0000313" key="10">
    <source>
        <dbReference type="Proteomes" id="UP000005666"/>
    </source>
</evidence>